<dbReference type="Pfam" id="PF13578">
    <property type="entry name" value="Methyltransf_24"/>
    <property type="match status" value="1"/>
</dbReference>
<accession>A0ABP5CF88</accession>
<reference evidence="2" key="1">
    <citation type="journal article" date="2019" name="Int. J. Syst. Evol. Microbiol.">
        <title>The Global Catalogue of Microorganisms (GCM) 10K type strain sequencing project: providing services to taxonomists for standard genome sequencing and annotation.</title>
        <authorList>
            <consortium name="The Broad Institute Genomics Platform"/>
            <consortium name="The Broad Institute Genome Sequencing Center for Infectious Disease"/>
            <person name="Wu L."/>
            <person name="Ma J."/>
        </authorList>
    </citation>
    <scope>NUCLEOTIDE SEQUENCE [LARGE SCALE GENOMIC DNA]</scope>
    <source>
        <strain evidence="2">JCM 14545</strain>
    </source>
</reference>
<comment type="caution">
    <text evidence="1">The sequence shown here is derived from an EMBL/GenBank/DDBJ whole genome shotgun (WGS) entry which is preliminary data.</text>
</comment>
<protein>
    <recommendedName>
        <fullName evidence="3">O-methyltransferase YrrM</fullName>
    </recommendedName>
</protein>
<evidence type="ECO:0008006" key="3">
    <source>
        <dbReference type="Google" id="ProtNLM"/>
    </source>
</evidence>
<dbReference type="EMBL" id="BAAANN010000014">
    <property type="protein sequence ID" value="GAA1963123.1"/>
    <property type="molecule type" value="Genomic_DNA"/>
</dbReference>
<evidence type="ECO:0000313" key="1">
    <source>
        <dbReference type="EMBL" id="GAA1963123.1"/>
    </source>
</evidence>
<sequence length="237" mass="27048">MNGRLADQVTLDLVHRLYLDHADALREARTAQRAHRVANPSMKVQLDDVEAELTYLLLRHFRPSKAVEIGSLHGWSTSWILRALADNGTGGLVTMDRVGHAVATVPKALSAGRWEFRQGDARKLSADWVSDVDYLFIDADHRARFARWYLGAVFRKLRTGTPVSVHDVFHRARPLPRTEGSEVLRWLEDTRTPYFTAAPARDPHVHAYLGELRRDLGLTEKIHTGRDNPMLYFRMHP</sequence>
<dbReference type="SUPFAM" id="SSF53335">
    <property type="entry name" value="S-adenosyl-L-methionine-dependent methyltransferases"/>
    <property type="match status" value="1"/>
</dbReference>
<gene>
    <name evidence="1" type="ORF">GCM10009754_38090</name>
</gene>
<keyword evidence="2" id="KW-1185">Reference proteome</keyword>
<proteinExistence type="predicted"/>
<name>A0ABP5CF88_9PSEU</name>
<evidence type="ECO:0000313" key="2">
    <source>
        <dbReference type="Proteomes" id="UP001501116"/>
    </source>
</evidence>
<dbReference type="Proteomes" id="UP001501116">
    <property type="component" value="Unassembled WGS sequence"/>
</dbReference>
<dbReference type="Gene3D" id="3.40.50.150">
    <property type="entry name" value="Vaccinia Virus protein VP39"/>
    <property type="match status" value="1"/>
</dbReference>
<organism evidence="1 2">
    <name type="scientific">Amycolatopsis minnesotensis</name>
    <dbReference type="NCBI Taxonomy" id="337894"/>
    <lineage>
        <taxon>Bacteria</taxon>
        <taxon>Bacillati</taxon>
        <taxon>Actinomycetota</taxon>
        <taxon>Actinomycetes</taxon>
        <taxon>Pseudonocardiales</taxon>
        <taxon>Pseudonocardiaceae</taxon>
        <taxon>Amycolatopsis</taxon>
    </lineage>
</organism>
<dbReference type="InterPro" id="IPR029063">
    <property type="entry name" value="SAM-dependent_MTases_sf"/>
</dbReference>